<evidence type="ECO:0000313" key="6">
    <source>
        <dbReference type="Proteomes" id="UP001172457"/>
    </source>
</evidence>
<keyword evidence="1" id="KW-0479">Metal-binding</keyword>
<dbReference type="PANTHER" id="PTHR32410:SF161">
    <property type="entry name" value="DC1, ZINC FINGER, RING_FYVE_PHD-TYPE-RELATED"/>
    <property type="match status" value="1"/>
</dbReference>
<evidence type="ECO:0000313" key="5">
    <source>
        <dbReference type="EMBL" id="KAJ9548579.1"/>
    </source>
</evidence>
<proteinExistence type="predicted"/>
<dbReference type="InterPro" id="IPR004146">
    <property type="entry name" value="DC1"/>
</dbReference>
<accession>A0AA38STL7</accession>
<dbReference type="Proteomes" id="UP001172457">
    <property type="component" value="Chromosome 5"/>
</dbReference>
<protein>
    <recommendedName>
        <fullName evidence="4">Phorbol-ester/DAG-type domain-containing protein</fullName>
    </recommendedName>
</protein>
<dbReference type="EMBL" id="JARYMX010000005">
    <property type="protein sequence ID" value="KAJ9548579.1"/>
    <property type="molecule type" value="Genomic_DNA"/>
</dbReference>
<dbReference type="GO" id="GO:0046872">
    <property type="term" value="F:metal ion binding"/>
    <property type="evidence" value="ECO:0007669"/>
    <property type="project" value="UniProtKB-KW"/>
</dbReference>
<dbReference type="PROSITE" id="PS50081">
    <property type="entry name" value="ZF_DAG_PE_2"/>
    <property type="match status" value="2"/>
</dbReference>
<reference evidence="5" key="1">
    <citation type="submission" date="2023-03" db="EMBL/GenBank/DDBJ databases">
        <title>Chromosome-scale reference genome and RAD-based genetic map of yellow starthistle (Centaurea solstitialis) reveal putative structural variation and QTLs associated with invader traits.</title>
        <authorList>
            <person name="Reatini B."/>
            <person name="Cang F.A."/>
            <person name="Jiang Q."/>
            <person name="Mckibben M.T.W."/>
            <person name="Barker M.S."/>
            <person name="Rieseberg L.H."/>
            <person name="Dlugosch K.M."/>
        </authorList>
    </citation>
    <scope>NUCLEOTIDE SEQUENCE</scope>
    <source>
        <strain evidence="5">CAN-66</strain>
        <tissue evidence="5">Leaf</tissue>
    </source>
</reference>
<feature type="domain" description="Phorbol-ester/DAG-type" evidence="4">
    <location>
        <begin position="272"/>
        <end position="330"/>
    </location>
</feature>
<comment type="caution">
    <text evidence="5">The sequence shown here is derived from an EMBL/GenBank/DDBJ whole genome shotgun (WGS) entry which is preliminary data.</text>
</comment>
<sequence>MVLSLIPIHSLFLTPSLWKTNEKNLIPSAECDGSFRRTTNLWIYKCDKCWFYTHLACATSKGKSDKNPQKFRRCRLTLTLTPQESSTPINFKYSSDHITKPSSSSSRRKLVHNPMKKIELLCNGCVRPITSTPFTCVPMSHATLLCMSGAPDYPIECKTTQATLTIPFFSYPLPPISIWTYSDVVFVKCNGFAYSCLECIYHTDVSCAFILEKIRHEAHLDHIIWITGPGHPEGSCRSCLRRFWYVDFSYRCHDCDIGLHVGCALFLPLTIRHRFDKHPLKLSYLPIENRRSLYFCEICEEQFDPKYWFYHCYECGQSIHCACAPLILECEKALGYYSPYMYPYLNIKFGSMHNIEDHPHPLSFVLGTHKDGHCHKCKQELWRLLILKCLQCTFAIHFRCHKSQ</sequence>
<evidence type="ECO:0000256" key="2">
    <source>
        <dbReference type="ARBA" id="ARBA00022737"/>
    </source>
</evidence>
<keyword evidence="6" id="KW-1185">Reference proteome</keyword>
<evidence type="ECO:0000259" key="4">
    <source>
        <dbReference type="PROSITE" id="PS50081"/>
    </source>
</evidence>
<dbReference type="InterPro" id="IPR053192">
    <property type="entry name" value="Vacuole_Formation_Reg"/>
</dbReference>
<dbReference type="InterPro" id="IPR002219">
    <property type="entry name" value="PKC_DAG/PE"/>
</dbReference>
<name>A0AA38STL7_9ASTR</name>
<evidence type="ECO:0000256" key="1">
    <source>
        <dbReference type="ARBA" id="ARBA00022723"/>
    </source>
</evidence>
<feature type="domain" description="Phorbol-ester/DAG-type" evidence="4">
    <location>
        <begin position="359"/>
        <end position="404"/>
    </location>
</feature>
<evidence type="ECO:0000256" key="3">
    <source>
        <dbReference type="ARBA" id="ARBA00022833"/>
    </source>
</evidence>
<dbReference type="InterPro" id="IPR046349">
    <property type="entry name" value="C1-like_sf"/>
</dbReference>
<dbReference type="SUPFAM" id="SSF57889">
    <property type="entry name" value="Cysteine-rich domain"/>
    <property type="match status" value="3"/>
</dbReference>
<organism evidence="5 6">
    <name type="scientific">Centaurea solstitialis</name>
    <name type="common">yellow star-thistle</name>
    <dbReference type="NCBI Taxonomy" id="347529"/>
    <lineage>
        <taxon>Eukaryota</taxon>
        <taxon>Viridiplantae</taxon>
        <taxon>Streptophyta</taxon>
        <taxon>Embryophyta</taxon>
        <taxon>Tracheophyta</taxon>
        <taxon>Spermatophyta</taxon>
        <taxon>Magnoliopsida</taxon>
        <taxon>eudicotyledons</taxon>
        <taxon>Gunneridae</taxon>
        <taxon>Pentapetalae</taxon>
        <taxon>asterids</taxon>
        <taxon>campanulids</taxon>
        <taxon>Asterales</taxon>
        <taxon>Asteraceae</taxon>
        <taxon>Carduoideae</taxon>
        <taxon>Cardueae</taxon>
        <taxon>Centaureinae</taxon>
        <taxon>Centaurea</taxon>
    </lineage>
</organism>
<dbReference type="PANTHER" id="PTHR32410">
    <property type="entry name" value="CYSTEINE/HISTIDINE-RICH C1 DOMAIN FAMILY PROTEIN"/>
    <property type="match status" value="1"/>
</dbReference>
<gene>
    <name evidence="5" type="ORF">OSB04_021122</name>
</gene>
<dbReference type="Pfam" id="PF03107">
    <property type="entry name" value="C1_2"/>
    <property type="match status" value="1"/>
</dbReference>
<keyword evidence="2" id="KW-0677">Repeat</keyword>
<dbReference type="AlphaFoldDB" id="A0AA38STL7"/>
<keyword evidence="3" id="KW-0862">Zinc</keyword>